<proteinExistence type="predicted"/>
<dbReference type="RefSeq" id="WP_180727576.1">
    <property type="nucleotide sequence ID" value="NZ_AP023177.1"/>
</dbReference>
<dbReference type="KEGG" id="plad:PPGU16_79000"/>
<dbReference type="PRINTS" id="PR00111">
    <property type="entry name" value="ABHYDROLASE"/>
</dbReference>
<gene>
    <name evidence="2" type="ORF">PPGU16_79000</name>
</gene>
<dbReference type="PANTHER" id="PTHR43329">
    <property type="entry name" value="EPOXIDE HYDROLASE"/>
    <property type="match status" value="1"/>
</dbReference>
<geneLocation type="plasmid" evidence="2 3">
    <name>PPGU16_p2</name>
</geneLocation>
<dbReference type="Proteomes" id="UP000510888">
    <property type="component" value="Plasmid PPGU16_p2"/>
</dbReference>
<organism evidence="2 3">
    <name type="scientific">Paraburkholderia largidicola</name>
    <dbReference type="NCBI Taxonomy" id="3014751"/>
    <lineage>
        <taxon>Bacteria</taxon>
        <taxon>Pseudomonadati</taxon>
        <taxon>Pseudomonadota</taxon>
        <taxon>Betaproteobacteria</taxon>
        <taxon>Burkholderiales</taxon>
        <taxon>Burkholderiaceae</taxon>
        <taxon>Paraburkholderia</taxon>
    </lineage>
</organism>
<evidence type="ECO:0000313" key="2">
    <source>
        <dbReference type="EMBL" id="BCF94833.1"/>
    </source>
</evidence>
<evidence type="ECO:0000259" key="1">
    <source>
        <dbReference type="Pfam" id="PF00561"/>
    </source>
</evidence>
<dbReference type="InterPro" id="IPR000073">
    <property type="entry name" value="AB_hydrolase_1"/>
</dbReference>
<sequence length="286" mass="32325">MFAGFLEQFVTVSGACLRVRTASKGPPVLLLHGHPRTHATWSRVAPILAEHFFVVCPDLRGFGKSSKPVDMPEHAGSSKRAKAMDCIELMRHLGHERFSVAGHDRGSYVALRAALDHPAAITRLAVLDSIPIIEHLLRCDEQFARRWYHWFFFAQPEKPERAILVDPLAWYGGSPDVMGVEEFEDFRQAVTDPSTVHGMIEDYRAGLTVDRRHDEEDRQARRRVQCPTLCLWSTKDDLEDLYGDVLAIWKPWTTLLEGGPIESGHHMAEEASHELANRLPHFFSAG</sequence>
<keyword evidence="2" id="KW-0614">Plasmid</keyword>
<keyword evidence="3" id="KW-1185">Reference proteome</keyword>
<evidence type="ECO:0000313" key="3">
    <source>
        <dbReference type="Proteomes" id="UP000510888"/>
    </source>
</evidence>
<name>A0A7I8C1X8_9BURK</name>
<dbReference type="InterPro" id="IPR029058">
    <property type="entry name" value="AB_hydrolase_fold"/>
</dbReference>
<dbReference type="GO" id="GO:0016787">
    <property type="term" value="F:hydrolase activity"/>
    <property type="evidence" value="ECO:0007669"/>
    <property type="project" value="UniProtKB-KW"/>
</dbReference>
<dbReference type="EMBL" id="AP023177">
    <property type="protein sequence ID" value="BCF94833.1"/>
    <property type="molecule type" value="Genomic_DNA"/>
</dbReference>
<dbReference type="SUPFAM" id="SSF53474">
    <property type="entry name" value="alpha/beta-Hydrolases"/>
    <property type="match status" value="1"/>
</dbReference>
<protein>
    <submittedName>
        <fullName evidence="2">Hydrolase</fullName>
    </submittedName>
</protein>
<dbReference type="AlphaFoldDB" id="A0A7I8C1X8"/>
<feature type="domain" description="AB hydrolase-1" evidence="1">
    <location>
        <begin position="26"/>
        <end position="241"/>
    </location>
</feature>
<dbReference type="Gene3D" id="3.40.50.1820">
    <property type="entry name" value="alpha/beta hydrolase"/>
    <property type="match status" value="1"/>
</dbReference>
<reference evidence="2 3" key="1">
    <citation type="journal article" date="2020" name="Genes (Basel)">
        <title>Genomic Comparison of Insect Gut Symbionts from Divergent Burkholderia Subclades.</title>
        <authorList>
            <person name="Takeshita K."/>
            <person name="Kikuchi Y."/>
        </authorList>
    </citation>
    <scope>NUCLEOTIDE SEQUENCE [LARGE SCALE GENOMIC DNA]</scope>
    <source>
        <strain evidence="2 3">PGU16</strain>
        <plasmid evidence="2 3">PPGU16_p2</plasmid>
    </source>
</reference>
<keyword evidence="2" id="KW-0378">Hydrolase</keyword>
<dbReference type="Pfam" id="PF00561">
    <property type="entry name" value="Abhydrolase_1"/>
    <property type="match status" value="1"/>
</dbReference>
<accession>A0A7I8C1X8</accession>